<name>A0A7J7F730_DICBM</name>
<proteinExistence type="predicted"/>
<evidence type="ECO:0000256" key="2">
    <source>
        <dbReference type="ARBA" id="ARBA00022490"/>
    </source>
</evidence>
<gene>
    <name evidence="7" type="ORF">HPG69_007491</name>
</gene>
<dbReference type="Proteomes" id="UP000551758">
    <property type="component" value="Unassembled WGS sequence"/>
</dbReference>
<feature type="region of interest" description="Disordered" evidence="6">
    <location>
        <begin position="283"/>
        <end position="310"/>
    </location>
</feature>
<dbReference type="PANTHER" id="PTHR18902">
    <property type="entry name" value="NUCLEAR MITOTIC APPARATUS PROTEIN 1-RELATED"/>
    <property type="match status" value="1"/>
</dbReference>
<accession>A0A7J7F730</accession>
<protein>
    <recommendedName>
        <fullName evidence="9">Golgin A3</fullName>
    </recommendedName>
</protein>
<feature type="region of interest" description="Disordered" evidence="6">
    <location>
        <begin position="1302"/>
        <end position="1321"/>
    </location>
</feature>
<comment type="subcellular location">
    <subcellularLocation>
        <location evidence="1">Cytoplasm</location>
    </subcellularLocation>
</comment>
<evidence type="ECO:0000256" key="6">
    <source>
        <dbReference type="SAM" id="MobiDB-lite"/>
    </source>
</evidence>
<evidence type="ECO:0008006" key="9">
    <source>
        <dbReference type="Google" id="ProtNLM"/>
    </source>
</evidence>
<feature type="compositionally biased region" description="Basic and acidic residues" evidence="6">
    <location>
        <begin position="283"/>
        <end position="296"/>
    </location>
</feature>
<feature type="coiled-coil region" evidence="5">
    <location>
        <begin position="316"/>
        <end position="364"/>
    </location>
</feature>
<keyword evidence="2" id="KW-0963">Cytoplasm</keyword>
<feature type="compositionally biased region" description="Polar residues" evidence="6">
    <location>
        <begin position="182"/>
        <end position="194"/>
    </location>
</feature>
<evidence type="ECO:0000256" key="5">
    <source>
        <dbReference type="SAM" id="Coils"/>
    </source>
</evidence>
<sequence>MDGVSAVQDGLLEDGAGNGTSAHPEALPKSPGSLAPPDQRDEAQRSTEASLPLEKEEQVRLQARKRLEEQLKQYRVKRQQERSSQPATKMRLFSTLDPELMLNPETLPRASAVAMTKEYSFLRTSVPRGPKVGSLGLLAHPKEKKSSKSGKIRSLADYRTEDSDAGNSGGNVPAADSAGGSLKQSRSSTTSVVSEISLCPEAEDRLENSSLTGDNASEADGNESDSSSYSSVSTRGTLGLLANTVGTREASYMVNGQEIATGALGQFPSITDVLQAAAAKHQDRGQEVNGEMRSRTDSIGSSVSVESSVAETHDEMLQVLKEKMRLEGQLEALSLEASQALKEKAELQAQLAALNTRLQAQVEHSHSSQQKQDLLSSEVDTLKQSCWDLERAMTDLQNMLEAKNASLASSNSDLQVAEEQYQRLMAKVEEMQRSILSKDNTVHDLRQQMTALQSQLQQVQLERTTLTSKLKASQAEISSLQNVRQWYQQQLALAQEARVRLQGEMAHIQVGQMTQAGLLEHLKLENVSLSHQLTETQHRSIKEKERIAVQLQGIEADMLDQEAAFVQIQEAKTMVEEDLQRRLEEFEDEKEQLQKMAASAATLEQQLEQASICCGLFFFSQVKLVLHQRDQQLEALQQEHLDLLKQFTSTQETLQTREQSLGDLQVHYDELQARLEELQGEAASRDDTIRFLQNEKIVLEVALQAAKSSREEFDRGAKRLEEGTEETSEILDQLRQELAIKSSQVEQLEQETTTLKKQTQKIKEQFLQQKVMVEAYRRDATSKDQLISELKTTKKRLDSEMKELRQELIKLQGEKKSVEMEHSRLQKEVSQVHQRMADLEGHLQSVQRERDQMETHLQSLQFDKEQMVALTEANEVLKKQVEELQQEATRAITEQKQKMKRLGSDLTSAQKEMKSKHKAYENAVGILSRRLQEALTAKESAEAELSQLRAQVAISGNDLTLHERIQALEVELQTVSHSKMMLEKELQEIIAMTSQELEEYREKVLELEDELQESRGFRRKIKRLEESNKKLALELEHERGKLTGLGQSNAALREHNSILETALAKREADLVQLNLQVQAVLQRKEEEDRHMKQLVEALQAALEKEKVKVHSLKEQVAAAKAEAGHNRRHFKAATLELSEVKKELQAKEHLVQKLQAEADGLQIQEGKHSKEIAQFQVELAEARTQLQLLQKQLDEQLSKQPVGNQEMENLKWEVDQKEREIQSLKQQLDLTEQQSKKELDGIQQLLQNIKSELEMVREDLSMTQKDKFMLQAKVSELKNNMKTLLQQNQQLQLDLRRSAAKTRKELKGEATSSSPVTPVKIPDCPVPASLLEELLRPPPAVSKEPLKNLNSCLQQLKQEMDSLQRQMEAHTVIVHESLSSWTQGDPATGPAPPGDHANPRGDTARHGQSRASREGLGAVATEHPNPKCL</sequence>
<dbReference type="InterPro" id="IPR051841">
    <property type="entry name" value="MT-Golgi_org_protein"/>
</dbReference>
<comment type="caution">
    <text evidence="7">The sequence shown here is derived from an EMBL/GenBank/DDBJ whole genome shotgun (WGS) entry which is preliminary data.</text>
</comment>
<evidence type="ECO:0000256" key="1">
    <source>
        <dbReference type="ARBA" id="ARBA00004496"/>
    </source>
</evidence>
<reference evidence="7 8" key="1">
    <citation type="journal article" date="2020" name="Mol. Biol. Evol.">
        <title>Interspecific Gene Flow and the Evolution of Specialization in Black and White Rhinoceros.</title>
        <authorList>
            <person name="Moodley Y."/>
            <person name="Westbury M.V."/>
            <person name="Russo I.M."/>
            <person name="Gopalakrishnan S."/>
            <person name="Rakotoarivelo A."/>
            <person name="Olsen R.A."/>
            <person name="Prost S."/>
            <person name="Tunstall T."/>
            <person name="Ryder O.A."/>
            <person name="Dalen L."/>
            <person name="Bruford M.W."/>
        </authorList>
    </citation>
    <scope>NUCLEOTIDE SEQUENCE [LARGE SCALE GENOMIC DNA]</scope>
    <source>
        <strain evidence="7">SBR-YM</strain>
        <tissue evidence="7">Skin</tissue>
    </source>
</reference>
<keyword evidence="3" id="KW-0597">Phosphoprotein</keyword>
<dbReference type="EMBL" id="JACDTQ010001105">
    <property type="protein sequence ID" value="KAF5923860.1"/>
    <property type="molecule type" value="Genomic_DNA"/>
</dbReference>
<evidence type="ECO:0000313" key="7">
    <source>
        <dbReference type="EMBL" id="KAF5923860.1"/>
    </source>
</evidence>
<feature type="region of interest" description="Disordered" evidence="6">
    <location>
        <begin position="125"/>
        <end position="233"/>
    </location>
</feature>
<evidence type="ECO:0000256" key="3">
    <source>
        <dbReference type="ARBA" id="ARBA00022553"/>
    </source>
</evidence>
<feature type="region of interest" description="Disordered" evidence="6">
    <location>
        <begin position="1378"/>
        <end position="1429"/>
    </location>
</feature>
<feature type="coiled-coil region" evidence="5">
    <location>
        <begin position="569"/>
        <end position="1041"/>
    </location>
</feature>
<feature type="coiled-coil region" evidence="5">
    <location>
        <begin position="1346"/>
        <end position="1373"/>
    </location>
</feature>
<keyword evidence="8" id="KW-1185">Reference proteome</keyword>
<feature type="coiled-coil region" evidence="5">
    <location>
        <begin position="400"/>
        <end position="476"/>
    </location>
</feature>
<feature type="region of interest" description="Disordered" evidence="6">
    <location>
        <begin position="1"/>
        <end position="58"/>
    </location>
</feature>
<dbReference type="Gene3D" id="1.10.287.1490">
    <property type="match status" value="1"/>
</dbReference>
<evidence type="ECO:0000313" key="8">
    <source>
        <dbReference type="Proteomes" id="UP000551758"/>
    </source>
</evidence>
<evidence type="ECO:0000256" key="4">
    <source>
        <dbReference type="ARBA" id="ARBA00023054"/>
    </source>
</evidence>
<organism evidence="7 8">
    <name type="scientific">Diceros bicornis minor</name>
    <name type="common">South-central black rhinoceros</name>
    <dbReference type="NCBI Taxonomy" id="77932"/>
    <lineage>
        <taxon>Eukaryota</taxon>
        <taxon>Metazoa</taxon>
        <taxon>Chordata</taxon>
        <taxon>Craniata</taxon>
        <taxon>Vertebrata</taxon>
        <taxon>Euteleostomi</taxon>
        <taxon>Mammalia</taxon>
        <taxon>Eutheria</taxon>
        <taxon>Laurasiatheria</taxon>
        <taxon>Perissodactyla</taxon>
        <taxon>Rhinocerotidae</taxon>
        <taxon>Diceros</taxon>
    </lineage>
</organism>
<dbReference type="GO" id="GO:0005737">
    <property type="term" value="C:cytoplasm"/>
    <property type="evidence" value="ECO:0007669"/>
    <property type="project" value="UniProtKB-SubCell"/>
</dbReference>
<keyword evidence="4 5" id="KW-0175">Coiled coil</keyword>
<feature type="coiled-coil region" evidence="5">
    <location>
        <begin position="1081"/>
        <end position="1301"/>
    </location>
</feature>
<dbReference type="PANTHER" id="PTHR18902:SF26">
    <property type="entry name" value="GOLGIN SUBFAMILY A MEMBER 3"/>
    <property type="match status" value="1"/>
</dbReference>
<dbReference type="SUPFAM" id="SSF57997">
    <property type="entry name" value="Tropomyosin"/>
    <property type="match status" value="1"/>
</dbReference>
<dbReference type="FunFam" id="1.10.287.1490:FF:000025">
    <property type="entry name" value="golgin subfamily A member 3"/>
    <property type="match status" value="1"/>
</dbReference>
<feature type="compositionally biased region" description="Low complexity" evidence="6">
    <location>
        <begin position="224"/>
        <end position="233"/>
    </location>
</feature>